<dbReference type="NCBIfam" id="NF003242">
    <property type="entry name" value="PRK04200.1"/>
    <property type="match status" value="1"/>
</dbReference>
<dbReference type="CDD" id="cd16011">
    <property type="entry name" value="iPGM_like"/>
    <property type="match status" value="1"/>
</dbReference>
<dbReference type="GO" id="GO:0006096">
    <property type="term" value="P:glycolytic process"/>
    <property type="evidence" value="ECO:0007669"/>
    <property type="project" value="UniProtKB-KW"/>
</dbReference>
<evidence type="ECO:0000259" key="6">
    <source>
        <dbReference type="Pfam" id="PF01676"/>
    </source>
</evidence>
<dbReference type="EC" id="5.4.2.12" evidence="7"/>
<dbReference type="PANTHER" id="PTHR31209">
    <property type="entry name" value="COFACTOR-INDEPENDENT PHOSPHOGLYCERATE MUTASE"/>
    <property type="match status" value="1"/>
</dbReference>
<evidence type="ECO:0000256" key="4">
    <source>
        <dbReference type="ARBA" id="ARBA00005524"/>
    </source>
</evidence>
<comment type="similarity">
    <text evidence="4">Belongs to the BPG-independent phosphoglycerate mutase family. A-PGAM subfamily.</text>
</comment>
<accession>A0A6M4XB28</accession>
<gene>
    <name evidence="8" type="ORF">DQK91_00455</name>
    <name evidence="7" type="ORF">E8L03_09425</name>
</gene>
<dbReference type="SUPFAM" id="SSF53649">
    <property type="entry name" value="Alkaline phosphatase-like"/>
    <property type="match status" value="1"/>
</dbReference>
<dbReference type="Pfam" id="PF01676">
    <property type="entry name" value="Metalloenzyme"/>
    <property type="match status" value="1"/>
</dbReference>
<dbReference type="NCBIfam" id="TIGR00306">
    <property type="entry name" value="apgM"/>
    <property type="match status" value="1"/>
</dbReference>
<dbReference type="Gene3D" id="3.40.720.10">
    <property type="entry name" value="Alkaline Phosphatase, subunit A"/>
    <property type="match status" value="2"/>
</dbReference>
<organism evidence="8 9">
    <name type="scientific">Oceanidesulfovibrio marinus</name>
    <dbReference type="NCBI Taxonomy" id="370038"/>
    <lineage>
        <taxon>Bacteria</taxon>
        <taxon>Pseudomonadati</taxon>
        <taxon>Thermodesulfobacteriota</taxon>
        <taxon>Desulfovibrionia</taxon>
        <taxon>Desulfovibrionales</taxon>
        <taxon>Desulfovibrionaceae</taxon>
        <taxon>Oceanidesulfovibrio</taxon>
    </lineage>
</organism>
<proteinExistence type="inferred from homology"/>
<evidence type="ECO:0000313" key="8">
    <source>
        <dbReference type="EMBL" id="TVM36430.1"/>
    </source>
</evidence>
<protein>
    <submittedName>
        <fullName evidence="8">Cofactor-independent phosphoglycerate mutase</fullName>
        <ecNumber evidence="7">5.4.2.12</ecNumber>
    </submittedName>
</protein>
<name>A0A6M4XB28_9BACT</name>
<keyword evidence="7" id="KW-0413">Isomerase</keyword>
<dbReference type="EMBL" id="QMIF01000001">
    <property type="protein sequence ID" value="TVM36430.1"/>
    <property type="molecule type" value="Genomic_DNA"/>
</dbReference>
<dbReference type="Proteomes" id="UP000434052">
    <property type="component" value="Unassembled WGS sequence"/>
</dbReference>
<evidence type="ECO:0000313" key="10">
    <source>
        <dbReference type="Proteomes" id="UP000503251"/>
    </source>
</evidence>
<evidence type="ECO:0000313" key="9">
    <source>
        <dbReference type="Proteomes" id="UP000434052"/>
    </source>
</evidence>
<evidence type="ECO:0000256" key="5">
    <source>
        <dbReference type="ARBA" id="ARBA00023152"/>
    </source>
</evidence>
<dbReference type="Pfam" id="PF10143">
    <property type="entry name" value="PhosphMutase"/>
    <property type="match status" value="1"/>
</dbReference>
<reference evidence="8 9" key="1">
    <citation type="submission" date="2018-06" db="EMBL/GenBank/DDBJ databases">
        <title>Complete genome of Desulfovibrio marinus P48SEP.</title>
        <authorList>
            <person name="Crispim J.S."/>
            <person name="Vidigal P.M.P."/>
            <person name="Silva L.C.F."/>
            <person name="Araujo L.C."/>
            <person name="Laguardia C.N."/>
            <person name="Dias R.S."/>
            <person name="Sousa M.P."/>
            <person name="Paula S.O."/>
            <person name="Silva C."/>
        </authorList>
    </citation>
    <scope>NUCLEOTIDE SEQUENCE [LARGE SCALE GENOMIC DNA]</scope>
    <source>
        <strain evidence="8 9">P48SEP</strain>
    </source>
</reference>
<dbReference type="InterPro" id="IPR017850">
    <property type="entry name" value="Alkaline_phosphatase_core_sf"/>
</dbReference>
<feature type="domain" description="Metalloenzyme" evidence="6">
    <location>
        <begin position="8"/>
        <end position="371"/>
    </location>
</feature>
<dbReference type="RefSeq" id="WP_144233467.1">
    <property type="nucleotide sequence ID" value="NZ_CP039543.1"/>
</dbReference>
<evidence type="ECO:0000256" key="1">
    <source>
        <dbReference type="ARBA" id="ARBA00000370"/>
    </source>
</evidence>
<comment type="catalytic activity">
    <reaction evidence="1">
        <text>(2R)-2-phosphoglycerate = (2R)-3-phosphoglycerate</text>
        <dbReference type="Rhea" id="RHEA:15901"/>
        <dbReference type="ChEBI" id="CHEBI:58272"/>
        <dbReference type="ChEBI" id="CHEBI:58289"/>
        <dbReference type="EC" id="5.4.2.12"/>
    </reaction>
</comment>
<dbReference type="EMBL" id="CP039543">
    <property type="protein sequence ID" value="QJT09142.1"/>
    <property type="molecule type" value="Genomic_DNA"/>
</dbReference>
<dbReference type="PANTHER" id="PTHR31209:SF4">
    <property type="entry name" value="2,3-BISPHOSPHOGLYCERATE-INDEPENDENT PHOSPHOGLYCERATE MUTASE"/>
    <property type="match status" value="1"/>
</dbReference>
<sequence>MSDASRTFLFLVGDGMGDWPMDELGGKTALQAAHTPNMDRLAGLGLTGLCRTVPDTMPPGSDVANMALMGFDPIVHHTGRGPIEAAAQGLELGENDLVFRLNLVTVSEFSADGVMRDYSSGHIKTEDATALLEKLSTELADLMGDDFEFYPGVQYRHLLVARDAADGPLSDLFTNPPHDILDQPIVNDITEFEEYPELHAVLKKAAEILASPDNPTKANALWPWGQGRPLILPPFVQTYGMRGAVISAVDLVKGLGRAAGMRVMDIEGATGLLDTNYEGKVQAALDFINGGGELVFLHVEAPDECGHGGVASEKVESIERFDKRIVGPLMDALWESNAAFLLGCDHFTPIAERTHTKDPIPFVLAWKGCENPSGVAEYSEAAAASTGLMIDPGFELIGWALTESGLREKKK</sequence>
<dbReference type="GO" id="GO:0004619">
    <property type="term" value="F:phosphoglycerate mutase activity"/>
    <property type="evidence" value="ECO:0007669"/>
    <property type="project" value="UniProtKB-EC"/>
</dbReference>
<evidence type="ECO:0000256" key="3">
    <source>
        <dbReference type="ARBA" id="ARBA00004921"/>
    </source>
</evidence>
<dbReference type="InterPro" id="IPR004456">
    <property type="entry name" value="Pglycerate_mutase_ApgM"/>
</dbReference>
<dbReference type="AlphaFoldDB" id="A0A6M4XB28"/>
<evidence type="ECO:0000313" key="7">
    <source>
        <dbReference type="EMBL" id="QJT09142.1"/>
    </source>
</evidence>
<dbReference type="InterPro" id="IPR006124">
    <property type="entry name" value="Metalloenzyme"/>
</dbReference>
<dbReference type="Proteomes" id="UP000503251">
    <property type="component" value="Chromosome"/>
</dbReference>
<dbReference type="OrthoDB" id="9804453at2"/>
<comment type="pathway">
    <text evidence="3">Carbohydrate degradation.</text>
</comment>
<reference evidence="7 10" key="2">
    <citation type="submission" date="2019-04" db="EMBL/GenBank/DDBJ databases">
        <title>Isolation and culture of sulfate reducing bacteria from the cold seep of the South China Sea.</title>
        <authorList>
            <person name="Sun C."/>
            <person name="Liu R."/>
        </authorList>
    </citation>
    <scope>NUCLEOTIDE SEQUENCE [LARGE SCALE GENOMIC DNA]</scope>
    <source>
        <strain evidence="7 10">CS1</strain>
    </source>
</reference>
<dbReference type="GO" id="GO:0046872">
    <property type="term" value="F:metal ion binding"/>
    <property type="evidence" value="ECO:0007669"/>
    <property type="project" value="InterPro"/>
</dbReference>
<dbReference type="PIRSF" id="PIRSF006392">
    <property type="entry name" value="IPGAM_arch"/>
    <property type="match status" value="1"/>
</dbReference>
<keyword evidence="10" id="KW-1185">Reference proteome</keyword>
<keyword evidence="5" id="KW-0324">Glycolysis</keyword>
<comment type="function">
    <text evidence="2">Catalyzes the interconversion of 2-phosphoglycerate and 3-phosphoglycerate.</text>
</comment>
<evidence type="ECO:0000256" key="2">
    <source>
        <dbReference type="ARBA" id="ARBA00002315"/>
    </source>
</evidence>